<reference evidence="1" key="1">
    <citation type="journal article" date="2015" name="Nature">
        <title>Complex archaea that bridge the gap between prokaryotes and eukaryotes.</title>
        <authorList>
            <person name="Spang A."/>
            <person name="Saw J.H."/>
            <person name="Jorgensen S.L."/>
            <person name="Zaremba-Niedzwiedzka K."/>
            <person name="Martijn J."/>
            <person name="Lind A.E."/>
            <person name="van Eijk R."/>
            <person name="Schleper C."/>
            <person name="Guy L."/>
            <person name="Ettema T.J."/>
        </authorList>
    </citation>
    <scope>NUCLEOTIDE SEQUENCE</scope>
</reference>
<organism evidence="1">
    <name type="scientific">marine sediment metagenome</name>
    <dbReference type="NCBI Taxonomy" id="412755"/>
    <lineage>
        <taxon>unclassified sequences</taxon>
        <taxon>metagenomes</taxon>
        <taxon>ecological metagenomes</taxon>
    </lineage>
</organism>
<name>A0A0F9TRR6_9ZZZZ</name>
<dbReference type="EMBL" id="LAZR01000275">
    <property type="protein sequence ID" value="KKN77647.1"/>
    <property type="molecule type" value="Genomic_DNA"/>
</dbReference>
<proteinExistence type="predicted"/>
<evidence type="ECO:0000313" key="1">
    <source>
        <dbReference type="EMBL" id="KKN77647.1"/>
    </source>
</evidence>
<comment type="caution">
    <text evidence="1">The sequence shown here is derived from an EMBL/GenBank/DDBJ whole genome shotgun (WGS) entry which is preliminary data.</text>
</comment>
<gene>
    <name evidence="1" type="ORF">LCGC14_0357720</name>
</gene>
<dbReference type="AlphaFoldDB" id="A0A0F9TRR6"/>
<protein>
    <submittedName>
        <fullName evidence="1">Uncharacterized protein</fullName>
    </submittedName>
</protein>
<sequence>MKETTVDCSVTSWTCYWKEGARNCGWCTHNRNVSQTSKPTPKDHYVTPGKKAVEFFEYLIDKHKLSKKAAFSVIYFLQEDTCCLPDTIEQCQWCEGLFDTNCEGIIIGAEWEWESDDVTMVMPKEFQDCYHCECVPFRECIPKEPQK</sequence>
<accession>A0A0F9TRR6</accession>